<keyword evidence="5 9" id="KW-0653">Protein transport</keyword>
<dbReference type="GO" id="GO:0000813">
    <property type="term" value="C:ESCRT I complex"/>
    <property type="evidence" value="ECO:0007669"/>
    <property type="project" value="InterPro"/>
</dbReference>
<comment type="subcellular location">
    <subcellularLocation>
        <location evidence="1">Endosome</location>
    </subcellularLocation>
</comment>
<comment type="subunit">
    <text evidence="7">Component of the ESCRT-I complex (endosomal sorting complex required for transport I).</text>
</comment>
<organism evidence="13 14">
    <name type="scientific">Atta colombica</name>
    <dbReference type="NCBI Taxonomy" id="520822"/>
    <lineage>
        <taxon>Eukaryota</taxon>
        <taxon>Metazoa</taxon>
        <taxon>Ecdysozoa</taxon>
        <taxon>Arthropoda</taxon>
        <taxon>Hexapoda</taxon>
        <taxon>Insecta</taxon>
        <taxon>Pterygota</taxon>
        <taxon>Neoptera</taxon>
        <taxon>Endopterygota</taxon>
        <taxon>Hymenoptera</taxon>
        <taxon>Apocrita</taxon>
        <taxon>Aculeata</taxon>
        <taxon>Formicoidea</taxon>
        <taxon>Formicidae</taxon>
        <taxon>Myrmicinae</taxon>
        <taxon>Atta</taxon>
    </lineage>
</organism>
<comment type="similarity">
    <text evidence="9">Belongs to the VPS28 family.</text>
</comment>
<keyword evidence="14" id="KW-1185">Reference proteome</keyword>
<dbReference type="FunFam" id="1.20.1440.200:FF:000001">
    <property type="entry name" value="Vacuolar protein sorting-associated protein 28 homolog"/>
    <property type="match status" value="1"/>
</dbReference>
<feature type="compositionally biased region" description="Basic and acidic residues" evidence="10">
    <location>
        <begin position="226"/>
        <end position="235"/>
    </location>
</feature>
<dbReference type="InterPro" id="IPR037206">
    <property type="entry name" value="VPS28_C_sf"/>
</dbReference>
<evidence type="ECO:0000256" key="10">
    <source>
        <dbReference type="SAM" id="MobiDB-lite"/>
    </source>
</evidence>
<protein>
    <recommendedName>
        <fullName evidence="2">Vacuolar protein sorting-associated protein 28 homolog</fullName>
    </recommendedName>
    <alternativeName>
        <fullName evidence="8">ESCRT-I complex subunit VPS28</fullName>
    </alternativeName>
</protein>
<sequence>MGADDEDNDDALTWVDHLGDQPSFVFLRELANTRTPKVSLYKPPISACSLASTHGATVSRYGLVATVTRDMAASSAHMTLIFGAAMYAAIQFHTNRGALMCNIKPRHVRSLNFGQSILELKPIDQCCVSNNVVIDDNVAHIPCTKKKDYVRKWLETLENSRCDSQTSTVLETSTTAFQTSPILGNGRKRLNKKICINRNERRQDNVNHQGNSGHSANYIMQSNHGFEKKSKENKSMSKTQLTPSSMKKVAVREISPVLGRALKKKTRKKLQYKAENSVSPESSKLYDHKISSIISSNIKSITEPDSYCNNLREISVDQDKLENNLDIKTKTKTFIWTEERESPEKYQRYIETLSPSTEERLSFADSSSNKTDKNDSKIEISTNSDSKDEECNKLTNTPSSNDLSHFIEDVETQEIAKTSQFSIIDKHSIPSGQPFDLDETYSKIEMNQNISLSTKISEIQSLNKTTQKTGKSTQTAIISTITTPSRKSPDRNMFTHLLDSGKKRRKPKKGSMVARLHSLINAQVSSIRIWHYRLNKEQDVTSAQYISVLVHECTKQFKNQFLKGILIEDRFNLLRSDVQIEQAEAYNTQVQLKEVLYKNITIMLVCDIVGTLKMISKVVINVYPPWNILDKDDLILEAIYLIELLQSNLIKFEIVPWIFQMDMTLALPNFGIMSITQDRPELYEEVKLYKNAREREKHDNQADLYAVVNTLQHLEKAYIRDCVTPKEYTAACSKLLVQYRAAFKQVQSDQFPTIDSFTRAFRLDCPAALERIKEDRPITIKDDKGNTSKCIADIVSLFITLMDKLRLEIKAMDQLHPDLRDLMDTMNRLSILPSDFDGKEKVSEWLQTLDNMSASDELSDTQVRQLIFDLETSYNAFNKILHNS</sequence>
<evidence type="ECO:0000256" key="6">
    <source>
        <dbReference type="ARBA" id="ARBA00056039"/>
    </source>
</evidence>
<evidence type="ECO:0000256" key="7">
    <source>
        <dbReference type="ARBA" id="ARBA00066174"/>
    </source>
</evidence>
<evidence type="ECO:0000313" key="14">
    <source>
        <dbReference type="Proteomes" id="UP000078540"/>
    </source>
</evidence>
<keyword evidence="4" id="KW-0967">Endosome</keyword>
<evidence type="ECO:0000256" key="5">
    <source>
        <dbReference type="ARBA" id="ARBA00022927"/>
    </source>
</evidence>
<evidence type="ECO:0000259" key="12">
    <source>
        <dbReference type="PROSITE" id="PS51313"/>
    </source>
</evidence>
<dbReference type="FunFam" id="1.20.120.1130:FF:000001">
    <property type="entry name" value="Vacuolar protein sorting-associated protein 28 homolog"/>
    <property type="match status" value="1"/>
</dbReference>
<proteinExistence type="inferred from homology"/>
<dbReference type="PROSITE" id="PS51310">
    <property type="entry name" value="VPS28_C"/>
    <property type="match status" value="1"/>
</dbReference>
<dbReference type="InterPro" id="IPR017898">
    <property type="entry name" value="VPS28_N"/>
</dbReference>
<feature type="region of interest" description="Disordered" evidence="10">
    <location>
        <begin position="357"/>
        <end position="402"/>
    </location>
</feature>
<dbReference type="SUPFAM" id="SSF140427">
    <property type="entry name" value="VPS28 C-terminal domain-like"/>
    <property type="match status" value="1"/>
</dbReference>
<dbReference type="Proteomes" id="UP000078540">
    <property type="component" value="Unassembled WGS sequence"/>
</dbReference>
<dbReference type="STRING" id="520822.A0A195B1R4"/>
<dbReference type="InterPro" id="IPR038358">
    <property type="entry name" value="VPS28_N_sf"/>
</dbReference>
<gene>
    <name evidence="13" type="ORF">ALC53_11344</name>
</gene>
<dbReference type="InterPro" id="IPR007143">
    <property type="entry name" value="Vps28"/>
</dbReference>
<feature type="domain" description="VPS28 C-terminal" evidence="11">
    <location>
        <begin position="786"/>
        <end position="882"/>
    </location>
</feature>
<dbReference type="InterPro" id="IPR037202">
    <property type="entry name" value="ESCRT_assembly_dom"/>
</dbReference>
<feature type="region of interest" description="Disordered" evidence="10">
    <location>
        <begin position="226"/>
        <end position="248"/>
    </location>
</feature>
<accession>A0A195B1R4</accession>
<keyword evidence="3 9" id="KW-0813">Transport</keyword>
<dbReference type="PANTHER" id="PTHR12937:SF0">
    <property type="entry name" value="VACUOLAR PROTEIN SORTING-ASSOCIATED PROTEIN 28 HOMOLOG"/>
    <property type="match status" value="1"/>
</dbReference>
<reference evidence="13 14" key="1">
    <citation type="submission" date="2015-09" db="EMBL/GenBank/DDBJ databases">
        <title>Atta colombica WGS genome.</title>
        <authorList>
            <person name="Nygaard S."/>
            <person name="Hu H."/>
            <person name="Boomsma J."/>
            <person name="Zhang G."/>
        </authorList>
    </citation>
    <scope>NUCLEOTIDE SEQUENCE [LARGE SCALE GENOMIC DNA]</scope>
    <source>
        <strain evidence="13">Treedump-2</strain>
        <tissue evidence="13">Whole body</tissue>
    </source>
</reference>
<dbReference type="EMBL" id="KQ976681">
    <property type="protein sequence ID" value="KYM78149.1"/>
    <property type="molecule type" value="Genomic_DNA"/>
</dbReference>
<evidence type="ECO:0000256" key="9">
    <source>
        <dbReference type="PROSITE-ProRule" id="PRU00642"/>
    </source>
</evidence>
<feature type="domain" description="VPS28 N-terminal" evidence="12">
    <location>
        <begin position="675"/>
        <end position="782"/>
    </location>
</feature>
<evidence type="ECO:0000256" key="8">
    <source>
        <dbReference type="ARBA" id="ARBA00083439"/>
    </source>
</evidence>
<dbReference type="SUPFAM" id="SSF140111">
    <property type="entry name" value="Endosomal sorting complex assembly domain"/>
    <property type="match status" value="1"/>
</dbReference>
<dbReference type="Gene3D" id="1.20.120.1130">
    <property type="match status" value="1"/>
</dbReference>
<comment type="function">
    <text evidence="6">Component of the ESCRT-I complex, a regulator of vesicular trafficking process.</text>
</comment>
<dbReference type="InterPro" id="IPR017899">
    <property type="entry name" value="VPS28_C"/>
</dbReference>
<dbReference type="PROSITE" id="PS51313">
    <property type="entry name" value="VPS28_N"/>
    <property type="match status" value="1"/>
</dbReference>
<dbReference type="GO" id="GO:0043328">
    <property type="term" value="P:protein transport to vacuole involved in ubiquitin-dependent protein catabolic process via the multivesicular body sorting pathway"/>
    <property type="evidence" value="ECO:0007669"/>
    <property type="project" value="TreeGrafter"/>
</dbReference>
<evidence type="ECO:0000256" key="4">
    <source>
        <dbReference type="ARBA" id="ARBA00022753"/>
    </source>
</evidence>
<evidence type="ECO:0000256" key="2">
    <source>
        <dbReference type="ARBA" id="ARBA00020968"/>
    </source>
</evidence>
<dbReference type="Pfam" id="PF03997">
    <property type="entry name" value="VPS28"/>
    <property type="match status" value="1"/>
</dbReference>
<dbReference type="PANTHER" id="PTHR12937">
    <property type="entry name" value="VACUOLAR PROTEIN SORTING 28, ISOFORM 2 VPS28"/>
    <property type="match status" value="1"/>
</dbReference>
<evidence type="ECO:0000259" key="11">
    <source>
        <dbReference type="PROSITE" id="PS51310"/>
    </source>
</evidence>
<dbReference type="GO" id="GO:0044877">
    <property type="term" value="F:protein-containing complex binding"/>
    <property type="evidence" value="ECO:0007669"/>
    <property type="project" value="TreeGrafter"/>
</dbReference>
<evidence type="ECO:0000256" key="3">
    <source>
        <dbReference type="ARBA" id="ARBA00022448"/>
    </source>
</evidence>
<feature type="compositionally biased region" description="Polar residues" evidence="10">
    <location>
        <begin position="393"/>
        <end position="402"/>
    </location>
</feature>
<name>A0A195B1R4_9HYME</name>
<dbReference type="Gene3D" id="1.20.1440.200">
    <property type="match status" value="1"/>
</dbReference>
<evidence type="ECO:0000256" key="1">
    <source>
        <dbReference type="ARBA" id="ARBA00004177"/>
    </source>
</evidence>
<evidence type="ECO:0000313" key="13">
    <source>
        <dbReference type="EMBL" id="KYM78149.1"/>
    </source>
</evidence>
<dbReference type="AlphaFoldDB" id="A0A195B1R4"/>